<keyword evidence="2" id="KW-1185">Reference proteome</keyword>
<dbReference type="AlphaFoldDB" id="A0AAV7PVB8"/>
<accession>A0AAV7PVB8</accession>
<organism evidence="1 2">
    <name type="scientific">Pleurodeles waltl</name>
    <name type="common">Iberian ribbed newt</name>
    <dbReference type="NCBI Taxonomy" id="8319"/>
    <lineage>
        <taxon>Eukaryota</taxon>
        <taxon>Metazoa</taxon>
        <taxon>Chordata</taxon>
        <taxon>Craniata</taxon>
        <taxon>Vertebrata</taxon>
        <taxon>Euteleostomi</taxon>
        <taxon>Amphibia</taxon>
        <taxon>Batrachia</taxon>
        <taxon>Caudata</taxon>
        <taxon>Salamandroidea</taxon>
        <taxon>Salamandridae</taxon>
        <taxon>Pleurodelinae</taxon>
        <taxon>Pleurodeles</taxon>
    </lineage>
</organism>
<dbReference type="Proteomes" id="UP001066276">
    <property type="component" value="Chromosome 7"/>
</dbReference>
<gene>
    <name evidence="1" type="ORF">NDU88_010315</name>
</gene>
<proteinExistence type="predicted"/>
<sequence length="123" mass="13408">MYYPLRINVSAVISVVSSIRPHIALSTQFNASRAFCAQICSLSTAVSSVTCAEVSGLSCTNVSALSCTAVIIRWCSDVSRRLLSFRSWLLRCRTHCSPRGPRMDGMAEDWRAALSLPGRLLAP</sequence>
<evidence type="ECO:0000313" key="2">
    <source>
        <dbReference type="Proteomes" id="UP001066276"/>
    </source>
</evidence>
<dbReference type="EMBL" id="JANPWB010000011">
    <property type="protein sequence ID" value="KAJ1131985.1"/>
    <property type="molecule type" value="Genomic_DNA"/>
</dbReference>
<reference evidence="1" key="1">
    <citation type="journal article" date="2022" name="bioRxiv">
        <title>Sequencing and chromosome-scale assembly of the giantPleurodeles waltlgenome.</title>
        <authorList>
            <person name="Brown T."/>
            <person name="Elewa A."/>
            <person name="Iarovenko S."/>
            <person name="Subramanian E."/>
            <person name="Araus A.J."/>
            <person name="Petzold A."/>
            <person name="Susuki M."/>
            <person name="Suzuki K.-i.T."/>
            <person name="Hayashi T."/>
            <person name="Toyoda A."/>
            <person name="Oliveira C."/>
            <person name="Osipova E."/>
            <person name="Leigh N.D."/>
            <person name="Simon A."/>
            <person name="Yun M.H."/>
        </authorList>
    </citation>
    <scope>NUCLEOTIDE SEQUENCE</scope>
    <source>
        <strain evidence="1">20211129_DDA</strain>
        <tissue evidence="1">Liver</tissue>
    </source>
</reference>
<evidence type="ECO:0000313" key="1">
    <source>
        <dbReference type="EMBL" id="KAJ1131985.1"/>
    </source>
</evidence>
<comment type="caution">
    <text evidence="1">The sequence shown here is derived from an EMBL/GenBank/DDBJ whole genome shotgun (WGS) entry which is preliminary data.</text>
</comment>
<protein>
    <submittedName>
        <fullName evidence="1">Uncharacterized protein</fullName>
    </submittedName>
</protein>
<name>A0AAV7PVB8_PLEWA</name>